<dbReference type="Proteomes" id="UP000007800">
    <property type="component" value="Unassembled WGS sequence"/>
</dbReference>
<dbReference type="GO" id="GO:0008270">
    <property type="term" value="F:zinc ion binding"/>
    <property type="evidence" value="ECO:0007669"/>
    <property type="project" value="UniProtKB-KW"/>
</dbReference>
<keyword evidence="8" id="KW-1185">Reference proteome</keyword>
<dbReference type="GeneID" id="9045731"/>
<dbReference type="InterPro" id="IPR036855">
    <property type="entry name" value="Znf_CCCH_sf"/>
</dbReference>
<dbReference type="PROSITE" id="PS50103">
    <property type="entry name" value="ZF_C3H1"/>
    <property type="match status" value="1"/>
</dbReference>
<protein>
    <recommendedName>
        <fullName evidence="6">C3H1-type domain-containing protein</fullName>
    </recommendedName>
</protein>
<feature type="compositionally biased region" description="Basic and acidic residues" evidence="5">
    <location>
        <begin position="96"/>
        <end position="127"/>
    </location>
</feature>
<feature type="non-terminal residue" evidence="7">
    <location>
        <position position="1"/>
    </location>
</feature>
<evidence type="ECO:0000313" key="7">
    <source>
        <dbReference type="EMBL" id="EER14697.1"/>
    </source>
</evidence>
<dbReference type="InParanoid" id="C5KLE6"/>
<feature type="zinc finger region" description="C3H1-type" evidence="4">
    <location>
        <begin position="80"/>
        <end position="108"/>
    </location>
</feature>
<evidence type="ECO:0000256" key="3">
    <source>
        <dbReference type="ARBA" id="ARBA00022833"/>
    </source>
</evidence>
<dbReference type="SMART" id="SM00356">
    <property type="entry name" value="ZnF_C3H1"/>
    <property type="match status" value="1"/>
</dbReference>
<dbReference type="EMBL" id="GG673948">
    <property type="protein sequence ID" value="EER14697.1"/>
    <property type="molecule type" value="Genomic_DNA"/>
</dbReference>
<dbReference type="AlphaFoldDB" id="C5KLE6"/>
<evidence type="ECO:0000259" key="6">
    <source>
        <dbReference type="PROSITE" id="PS50103"/>
    </source>
</evidence>
<dbReference type="SUPFAM" id="SSF90229">
    <property type="entry name" value="CCCH zinc finger"/>
    <property type="match status" value="1"/>
</dbReference>
<evidence type="ECO:0000256" key="5">
    <source>
        <dbReference type="SAM" id="MobiDB-lite"/>
    </source>
</evidence>
<gene>
    <name evidence="7" type="ORF">Pmar_PMAR008131</name>
</gene>
<dbReference type="Gene3D" id="4.10.1000.10">
    <property type="entry name" value="Zinc finger, CCCH-type"/>
    <property type="match status" value="1"/>
</dbReference>
<evidence type="ECO:0000256" key="1">
    <source>
        <dbReference type="ARBA" id="ARBA00022723"/>
    </source>
</evidence>
<name>C5KLE6_PERM5</name>
<reference evidence="7 8" key="1">
    <citation type="submission" date="2008-07" db="EMBL/GenBank/DDBJ databases">
        <authorList>
            <person name="El-Sayed N."/>
            <person name="Caler E."/>
            <person name="Inman J."/>
            <person name="Amedeo P."/>
            <person name="Hass B."/>
            <person name="Wortman J."/>
        </authorList>
    </citation>
    <scope>NUCLEOTIDE SEQUENCE [LARGE SCALE GENOMIC DNA]</scope>
    <source>
        <strain evidence="8">ATCC 50983 / TXsc</strain>
    </source>
</reference>
<keyword evidence="3 4" id="KW-0862">Zinc</keyword>
<accession>C5KLE6</accession>
<dbReference type="RefSeq" id="XP_002782901.1">
    <property type="nucleotide sequence ID" value="XM_002782855.1"/>
</dbReference>
<evidence type="ECO:0000313" key="8">
    <source>
        <dbReference type="Proteomes" id="UP000007800"/>
    </source>
</evidence>
<feature type="compositionally biased region" description="Polar residues" evidence="5">
    <location>
        <begin position="128"/>
        <end position="137"/>
    </location>
</feature>
<keyword evidence="2 4" id="KW-0863">Zinc-finger</keyword>
<evidence type="ECO:0000256" key="4">
    <source>
        <dbReference type="PROSITE-ProRule" id="PRU00723"/>
    </source>
</evidence>
<evidence type="ECO:0000256" key="2">
    <source>
        <dbReference type="ARBA" id="ARBA00022771"/>
    </source>
</evidence>
<proteinExistence type="predicted"/>
<feature type="compositionally biased region" description="Polar residues" evidence="5">
    <location>
        <begin position="60"/>
        <end position="78"/>
    </location>
</feature>
<keyword evidence="1 4" id="KW-0479">Metal-binding</keyword>
<feature type="domain" description="C3H1-type" evidence="6">
    <location>
        <begin position="80"/>
        <end position="108"/>
    </location>
</feature>
<dbReference type="OrthoDB" id="250836at2759"/>
<feature type="region of interest" description="Disordered" evidence="5">
    <location>
        <begin position="45"/>
        <end position="137"/>
    </location>
</feature>
<organism evidence="8">
    <name type="scientific">Perkinsus marinus (strain ATCC 50983 / TXsc)</name>
    <dbReference type="NCBI Taxonomy" id="423536"/>
    <lineage>
        <taxon>Eukaryota</taxon>
        <taxon>Sar</taxon>
        <taxon>Alveolata</taxon>
        <taxon>Perkinsozoa</taxon>
        <taxon>Perkinsea</taxon>
        <taxon>Perkinsida</taxon>
        <taxon>Perkinsidae</taxon>
        <taxon>Perkinsus</taxon>
    </lineage>
</organism>
<sequence length="137" mass="15735">YRRFKEDIGLRSSLLSELKSADDITNFDDILDEWRKDYHPLTLDQVLGPPIGRKSEDSSFFKNPSKTQSFSSQGQPQKAKNETKPCRYFNRTGNCKHGDKCKYSHSPKDDCQPTESKKLVKAEDNASERQTISWSLS</sequence>
<dbReference type="InterPro" id="IPR000571">
    <property type="entry name" value="Znf_CCCH"/>
</dbReference>
<dbReference type="Pfam" id="PF00642">
    <property type="entry name" value="zf-CCCH"/>
    <property type="match status" value="1"/>
</dbReference>